<dbReference type="InterPro" id="IPR006136">
    <property type="entry name" value="FlhB"/>
</dbReference>
<evidence type="ECO:0000256" key="9">
    <source>
        <dbReference type="ARBA" id="ARBA00022989"/>
    </source>
</evidence>
<evidence type="ECO:0000256" key="14">
    <source>
        <dbReference type="SAM" id="MobiDB-lite"/>
    </source>
</evidence>
<dbReference type="PANTHER" id="PTHR30531">
    <property type="entry name" value="FLAGELLAR BIOSYNTHETIC PROTEIN FLHB"/>
    <property type="match status" value="1"/>
</dbReference>
<dbReference type="RefSeq" id="WP_158169160.1">
    <property type="nucleotide sequence ID" value="NZ_CP043538.1"/>
</dbReference>
<dbReference type="NCBIfam" id="TIGR00328">
    <property type="entry name" value="flhB"/>
    <property type="match status" value="1"/>
</dbReference>
<dbReference type="PRINTS" id="PR00950">
    <property type="entry name" value="TYPE3IMSPROT"/>
</dbReference>
<keyword evidence="9 13" id="KW-1133">Transmembrane helix</keyword>
<dbReference type="AlphaFoldDB" id="A0A6B9FR05"/>
<evidence type="ECO:0000313" key="16">
    <source>
        <dbReference type="Proteomes" id="UP000012488"/>
    </source>
</evidence>
<comment type="subcellular location">
    <subcellularLocation>
        <location evidence="1">Cell membrane</location>
        <topology evidence="1">Multi-pass membrane protein</topology>
    </subcellularLocation>
</comment>
<comment type="similarity">
    <text evidence="2 13">Belongs to the type III secretion exporter family.</text>
</comment>
<keyword evidence="8 13" id="KW-0653">Protein transport</keyword>
<gene>
    <name evidence="13 15" type="primary">flhB</name>
    <name evidence="15" type="ORF">MMSR116_26850</name>
</gene>
<dbReference type="InterPro" id="IPR029025">
    <property type="entry name" value="T3SS_substrate_exporter_C"/>
</dbReference>
<feature type="transmembrane region" description="Helical" evidence="13">
    <location>
        <begin position="150"/>
        <end position="166"/>
    </location>
</feature>
<evidence type="ECO:0000256" key="3">
    <source>
        <dbReference type="ARBA" id="ARBA00021622"/>
    </source>
</evidence>
<reference evidence="15 16" key="2">
    <citation type="journal article" date="2013" name="Genome Announc.">
        <title>Draft Genome Sequence of Methylobacterium mesophilicum Strain SR1.6/6, Isolated from Citrus sinensis.</title>
        <authorList>
            <person name="Marinho Almeida D."/>
            <person name="Dini-Andreote F."/>
            <person name="Camargo Neves A.A."/>
            <person name="Juca Ramos R.T."/>
            <person name="Andreote F.D."/>
            <person name="Carneiro A.R."/>
            <person name="Oliveira de Souza Lima A."/>
            <person name="Caracciolo Gomes de Sa P.H."/>
            <person name="Ribeiro Barbosa M.S."/>
            <person name="Araujo W.L."/>
            <person name="Silva A."/>
        </authorList>
    </citation>
    <scope>NUCLEOTIDE SEQUENCE [LARGE SCALE GENOMIC DNA]</scope>
    <source>
        <strain evidence="15 16">SR1.6/6</strain>
    </source>
</reference>
<dbReference type="SUPFAM" id="SSF160544">
    <property type="entry name" value="EscU C-terminal domain-like"/>
    <property type="match status" value="1"/>
</dbReference>
<keyword evidence="15" id="KW-0966">Cell projection</keyword>
<comment type="function">
    <text evidence="12 13">Required for formation of the rod structure in the basal body of the flagellar apparatus. Together with FliI and FliH, may constitute the export apparatus of flagellin.</text>
</comment>
<dbReference type="GO" id="GO:0009306">
    <property type="term" value="P:protein secretion"/>
    <property type="evidence" value="ECO:0007669"/>
    <property type="project" value="InterPro"/>
</dbReference>
<dbReference type="GO" id="GO:0005886">
    <property type="term" value="C:plasma membrane"/>
    <property type="evidence" value="ECO:0007669"/>
    <property type="project" value="UniProtKB-SubCell"/>
</dbReference>
<accession>A0A6B9FR05</accession>
<keyword evidence="6 13" id="KW-0812">Transmembrane</keyword>
<dbReference type="InterPro" id="IPR006135">
    <property type="entry name" value="T3SS_substrate_exporter"/>
</dbReference>
<feature type="transmembrane region" description="Helical" evidence="13">
    <location>
        <begin position="87"/>
        <end position="111"/>
    </location>
</feature>
<sequence>MAEGVDDEDKTEEPSQRRLDQAIERGDVATSTEVNTFAILGAFTLALMLASPSIAQNLVLGLKAYLANAHTLPDDATAMRQALTHGLWLWVQAVAVPVGLAAAAGLAAGLLQHPLVFSPDALMPKFERLSPMAGVKRLVGIEAWFQFGKGLAKIITVGVVGGVLLWNDRDRLEVFAQLDPVASLPAILSLCLRLLAGMLCMHLAITLGDALYARFRWRKRHRMSKEELKQEMKESDGNPEVKGRLKQLRMARVKKRMMAAVPTATVVVTNPTHYAVALRYEAGMAAPVCVAKGVDALALRIRAVAAEHGVAVIENPPLARALHATVEIDREIPAEHYRAVAEVIGFVLRLRRRAA</sequence>
<protein>
    <recommendedName>
        <fullName evidence="3 13">Flagellar biosynthetic protein FlhB</fullName>
    </recommendedName>
</protein>
<feature type="region of interest" description="Disordered" evidence="14">
    <location>
        <begin position="1"/>
        <end position="24"/>
    </location>
</feature>
<evidence type="ECO:0000313" key="15">
    <source>
        <dbReference type="EMBL" id="QGY05113.1"/>
    </source>
</evidence>
<evidence type="ECO:0000256" key="2">
    <source>
        <dbReference type="ARBA" id="ARBA00010690"/>
    </source>
</evidence>
<feature type="compositionally biased region" description="Acidic residues" evidence="14">
    <location>
        <begin position="1"/>
        <end position="11"/>
    </location>
</feature>
<dbReference type="EMBL" id="CP043538">
    <property type="protein sequence ID" value="QGY05113.1"/>
    <property type="molecule type" value="Genomic_DNA"/>
</dbReference>
<feature type="transmembrane region" description="Helical" evidence="13">
    <location>
        <begin position="34"/>
        <end position="55"/>
    </location>
</feature>
<keyword evidence="15" id="KW-0282">Flagellum</keyword>
<evidence type="ECO:0000256" key="7">
    <source>
        <dbReference type="ARBA" id="ARBA00022795"/>
    </source>
</evidence>
<dbReference type="Gene3D" id="3.40.1690.10">
    <property type="entry name" value="secretion proteins EscU"/>
    <property type="match status" value="1"/>
</dbReference>
<dbReference type="Pfam" id="PF01312">
    <property type="entry name" value="Bac_export_2"/>
    <property type="match status" value="1"/>
</dbReference>
<evidence type="ECO:0000256" key="1">
    <source>
        <dbReference type="ARBA" id="ARBA00004651"/>
    </source>
</evidence>
<keyword evidence="10 13" id="KW-0472">Membrane</keyword>
<keyword evidence="15" id="KW-0969">Cilium</keyword>
<dbReference type="OrthoDB" id="9807950at2"/>
<proteinExistence type="inferred from homology"/>
<dbReference type="GO" id="GO:0044780">
    <property type="term" value="P:bacterial-type flagellum assembly"/>
    <property type="evidence" value="ECO:0007669"/>
    <property type="project" value="InterPro"/>
</dbReference>
<keyword evidence="5 13" id="KW-1003">Cell membrane</keyword>
<dbReference type="Proteomes" id="UP000012488">
    <property type="component" value="Chromosome"/>
</dbReference>
<evidence type="ECO:0000256" key="13">
    <source>
        <dbReference type="RuleBase" id="RU364091"/>
    </source>
</evidence>
<dbReference type="KEGG" id="mmes:MMSR116_26850"/>
<keyword evidence="4 13" id="KW-0813">Transport</keyword>
<evidence type="ECO:0000256" key="4">
    <source>
        <dbReference type="ARBA" id="ARBA00022448"/>
    </source>
</evidence>
<name>A0A6B9FR05_9HYPH</name>
<evidence type="ECO:0000256" key="10">
    <source>
        <dbReference type="ARBA" id="ARBA00023136"/>
    </source>
</evidence>
<feature type="compositionally biased region" description="Basic and acidic residues" evidence="14">
    <location>
        <begin position="12"/>
        <end position="24"/>
    </location>
</feature>
<organism evidence="15 16">
    <name type="scientific">Methylobacterium mesophilicum SR1.6/6</name>
    <dbReference type="NCBI Taxonomy" id="908290"/>
    <lineage>
        <taxon>Bacteria</taxon>
        <taxon>Pseudomonadati</taxon>
        <taxon>Pseudomonadota</taxon>
        <taxon>Alphaproteobacteria</taxon>
        <taxon>Hyphomicrobiales</taxon>
        <taxon>Methylobacteriaceae</taxon>
        <taxon>Methylobacterium</taxon>
    </lineage>
</organism>
<evidence type="ECO:0000256" key="12">
    <source>
        <dbReference type="ARBA" id="ARBA00025078"/>
    </source>
</evidence>
<keyword evidence="7 13" id="KW-1005">Bacterial flagellum biogenesis</keyword>
<dbReference type="FunFam" id="3.40.1690.10:FF:000001">
    <property type="entry name" value="Flagellar biosynthetic protein FlhB"/>
    <property type="match status" value="1"/>
</dbReference>
<evidence type="ECO:0000256" key="11">
    <source>
        <dbReference type="ARBA" id="ARBA00023225"/>
    </source>
</evidence>
<dbReference type="PANTHER" id="PTHR30531:SF12">
    <property type="entry name" value="FLAGELLAR BIOSYNTHETIC PROTEIN FLHB"/>
    <property type="match status" value="1"/>
</dbReference>
<evidence type="ECO:0000256" key="8">
    <source>
        <dbReference type="ARBA" id="ARBA00022927"/>
    </source>
</evidence>
<keyword evidence="11 13" id="KW-1006">Bacterial flagellum protein export</keyword>
<evidence type="ECO:0000256" key="6">
    <source>
        <dbReference type="ARBA" id="ARBA00022692"/>
    </source>
</evidence>
<feature type="transmembrane region" description="Helical" evidence="13">
    <location>
        <begin position="186"/>
        <end position="213"/>
    </location>
</feature>
<reference evidence="15 16" key="1">
    <citation type="journal article" date="2012" name="Genet. Mol. Biol.">
        <title>Analysis of 16S rRNA and mxaF genes revealing insights into Methylobacterium niche-specific plant association.</title>
        <authorList>
            <person name="Dourado M.N."/>
            <person name="Andreote F.D."/>
            <person name="Dini-Andreote F."/>
            <person name="Conti R."/>
            <person name="Araujo J.M."/>
            <person name="Araujo W.L."/>
        </authorList>
    </citation>
    <scope>NUCLEOTIDE SEQUENCE [LARGE SCALE GENOMIC DNA]</scope>
    <source>
        <strain evidence="15 16">SR1.6/6</strain>
    </source>
</reference>
<evidence type="ECO:0000256" key="5">
    <source>
        <dbReference type="ARBA" id="ARBA00022475"/>
    </source>
</evidence>